<keyword evidence="8" id="KW-1185">Reference proteome</keyword>
<dbReference type="InterPro" id="IPR050553">
    <property type="entry name" value="Thioredoxin_ResA/DsbE_sf"/>
</dbReference>
<dbReference type="GO" id="GO:0030313">
    <property type="term" value="C:cell envelope"/>
    <property type="evidence" value="ECO:0007669"/>
    <property type="project" value="UniProtKB-SubCell"/>
</dbReference>
<protein>
    <recommendedName>
        <fullName evidence="6">Thioredoxin domain-containing protein</fullName>
    </recommendedName>
</protein>
<evidence type="ECO:0000256" key="5">
    <source>
        <dbReference type="ARBA" id="ARBA00023284"/>
    </source>
</evidence>
<dbReference type="Proteomes" id="UP000245202">
    <property type="component" value="Unassembled WGS sequence"/>
</dbReference>
<dbReference type="GO" id="GO:0016209">
    <property type="term" value="F:antioxidant activity"/>
    <property type="evidence" value="ECO:0007669"/>
    <property type="project" value="InterPro"/>
</dbReference>
<keyword evidence="4" id="KW-1015">Disulfide bond</keyword>
<dbReference type="SUPFAM" id="SSF52833">
    <property type="entry name" value="Thioredoxin-like"/>
    <property type="match status" value="1"/>
</dbReference>
<comment type="caution">
    <text evidence="7">The sequence shown here is derived from an EMBL/GenBank/DDBJ whole genome shotgun (WGS) entry which is preliminary data.</text>
</comment>
<evidence type="ECO:0000256" key="1">
    <source>
        <dbReference type="ARBA" id="ARBA00004196"/>
    </source>
</evidence>
<evidence type="ECO:0000313" key="7">
    <source>
        <dbReference type="EMBL" id="GBG12244.1"/>
    </source>
</evidence>
<keyword evidence="2" id="KW-0201">Cytochrome c-type biogenesis</keyword>
<dbReference type="EMBL" id="BDQX01000458">
    <property type="protein sequence ID" value="GBG12244.1"/>
    <property type="molecule type" value="Genomic_DNA"/>
</dbReference>
<reference evidence="7 8" key="1">
    <citation type="submission" date="2017-08" db="EMBL/GenBank/DDBJ databases">
        <title>Substantial Increase in Enzyme Production by Combined Drug-Resistance Mutations in Paenibacillus agaridevorans.</title>
        <authorList>
            <person name="Tanaka Y."/>
            <person name="Funane K."/>
            <person name="Hosaka T."/>
            <person name="Shiwa Y."/>
            <person name="Fujita N."/>
            <person name="Miyazaki T."/>
            <person name="Yoshikawa H."/>
            <person name="Murakami K."/>
            <person name="Kasahara K."/>
            <person name="Inaoka T."/>
            <person name="Hiraga Y."/>
            <person name="Ochi K."/>
        </authorList>
    </citation>
    <scope>NUCLEOTIDE SEQUENCE [LARGE SCALE GENOMIC DNA]</scope>
    <source>
        <strain evidence="7 8">T-3040</strain>
    </source>
</reference>
<keyword evidence="5" id="KW-0676">Redox-active center</keyword>
<organism evidence="7 8">
    <name type="scientific">Paenibacillus agaridevorans</name>
    <dbReference type="NCBI Taxonomy" id="171404"/>
    <lineage>
        <taxon>Bacteria</taxon>
        <taxon>Bacillati</taxon>
        <taxon>Bacillota</taxon>
        <taxon>Bacilli</taxon>
        <taxon>Bacillales</taxon>
        <taxon>Paenibacillaceae</taxon>
        <taxon>Paenibacillus</taxon>
    </lineage>
</organism>
<evidence type="ECO:0000313" key="8">
    <source>
        <dbReference type="Proteomes" id="UP000245202"/>
    </source>
</evidence>
<dbReference type="GO" id="GO:0017004">
    <property type="term" value="P:cytochrome complex assembly"/>
    <property type="evidence" value="ECO:0007669"/>
    <property type="project" value="UniProtKB-KW"/>
</dbReference>
<feature type="domain" description="Thioredoxin" evidence="6">
    <location>
        <begin position="41"/>
        <end position="181"/>
    </location>
</feature>
<dbReference type="InterPro" id="IPR013766">
    <property type="entry name" value="Thioredoxin_domain"/>
</dbReference>
<dbReference type="PROSITE" id="PS51352">
    <property type="entry name" value="THIOREDOXIN_2"/>
    <property type="match status" value="1"/>
</dbReference>
<dbReference type="InterPro" id="IPR000866">
    <property type="entry name" value="AhpC/TSA"/>
</dbReference>
<evidence type="ECO:0000256" key="4">
    <source>
        <dbReference type="ARBA" id="ARBA00023157"/>
    </source>
</evidence>
<dbReference type="RefSeq" id="WP_258235315.1">
    <property type="nucleotide sequence ID" value="NZ_BDQX01000458.1"/>
</dbReference>
<dbReference type="PROSITE" id="PS00194">
    <property type="entry name" value="THIOREDOXIN_1"/>
    <property type="match status" value="1"/>
</dbReference>
<comment type="subcellular location">
    <subcellularLocation>
        <location evidence="1">Cell envelope</location>
    </subcellularLocation>
</comment>
<dbReference type="Pfam" id="PF00578">
    <property type="entry name" value="AhpC-TSA"/>
    <property type="match status" value="1"/>
</dbReference>
<evidence type="ECO:0000256" key="2">
    <source>
        <dbReference type="ARBA" id="ARBA00022748"/>
    </source>
</evidence>
<sequence>MKKTAAWFFTAFLLAGLGIFQYMQQGAAAATELASPSGFKPKAGYESAAITLPGMDEAIHTIGGGAGEKLLFVNFWASWCGPCVMEAPDLQKLHEQYGDVMEMYGINSTNYDKERSAREFVEEFGLTFPMLMDREGTITKLYKVNNFPTSFLIDGNGVIRERINGVVTYAEWERLILKWSKPNAA</sequence>
<name>A0A2R5F6S9_9BACL</name>
<proteinExistence type="predicted"/>
<dbReference type="Gene3D" id="3.40.30.10">
    <property type="entry name" value="Glutaredoxin"/>
    <property type="match status" value="1"/>
</dbReference>
<gene>
    <name evidence="7" type="ORF">PAT3040_07113</name>
</gene>
<dbReference type="InterPro" id="IPR017937">
    <property type="entry name" value="Thioredoxin_CS"/>
</dbReference>
<keyword evidence="3" id="KW-0812">Transmembrane</keyword>
<dbReference type="GO" id="GO:0016491">
    <property type="term" value="F:oxidoreductase activity"/>
    <property type="evidence" value="ECO:0007669"/>
    <property type="project" value="InterPro"/>
</dbReference>
<dbReference type="CDD" id="cd02966">
    <property type="entry name" value="TlpA_like_family"/>
    <property type="match status" value="1"/>
</dbReference>
<dbReference type="InterPro" id="IPR036249">
    <property type="entry name" value="Thioredoxin-like_sf"/>
</dbReference>
<keyword evidence="3" id="KW-0735">Signal-anchor</keyword>
<evidence type="ECO:0000256" key="3">
    <source>
        <dbReference type="ARBA" id="ARBA00022968"/>
    </source>
</evidence>
<dbReference type="AlphaFoldDB" id="A0A2R5F6S9"/>
<dbReference type="PANTHER" id="PTHR42852:SF6">
    <property type="entry name" value="THIOL:DISULFIDE INTERCHANGE PROTEIN DSBE"/>
    <property type="match status" value="1"/>
</dbReference>
<dbReference type="PANTHER" id="PTHR42852">
    <property type="entry name" value="THIOL:DISULFIDE INTERCHANGE PROTEIN DSBE"/>
    <property type="match status" value="1"/>
</dbReference>
<accession>A0A2R5F6S9</accession>
<evidence type="ECO:0000259" key="6">
    <source>
        <dbReference type="PROSITE" id="PS51352"/>
    </source>
</evidence>